<reference evidence="2" key="1">
    <citation type="submission" date="2022-11" db="EMBL/GenBank/DDBJ databases">
        <title>Centuries of genome instability and evolution in soft-shell clam transmissible cancer (bioRxiv).</title>
        <authorList>
            <person name="Hart S.F.M."/>
            <person name="Yonemitsu M.A."/>
            <person name="Giersch R.M."/>
            <person name="Beal B.F."/>
            <person name="Arriagada G."/>
            <person name="Davis B.W."/>
            <person name="Ostrander E.A."/>
            <person name="Goff S.P."/>
            <person name="Metzger M.J."/>
        </authorList>
    </citation>
    <scope>NUCLEOTIDE SEQUENCE</scope>
    <source>
        <strain evidence="2">MELC-2E11</strain>
        <tissue evidence="2">Siphon/mantle</tissue>
    </source>
</reference>
<evidence type="ECO:0000256" key="1">
    <source>
        <dbReference type="SAM" id="Phobius"/>
    </source>
</evidence>
<evidence type="ECO:0000313" key="3">
    <source>
        <dbReference type="Proteomes" id="UP001164746"/>
    </source>
</evidence>
<keyword evidence="1" id="KW-0812">Transmembrane</keyword>
<protein>
    <submittedName>
        <fullName evidence="2">Uncharacterized protein</fullName>
    </submittedName>
</protein>
<evidence type="ECO:0000313" key="2">
    <source>
        <dbReference type="EMBL" id="WAR21314.1"/>
    </source>
</evidence>
<keyword evidence="3" id="KW-1185">Reference proteome</keyword>
<gene>
    <name evidence="2" type="ORF">MAR_015288</name>
</gene>
<organism evidence="2 3">
    <name type="scientific">Mya arenaria</name>
    <name type="common">Soft-shell clam</name>
    <dbReference type="NCBI Taxonomy" id="6604"/>
    <lineage>
        <taxon>Eukaryota</taxon>
        <taxon>Metazoa</taxon>
        <taxon>Spiralia</taxon>
        <taxon>Lophotrochozoa</taxon>
        <taxon>Mollusca</taxon>
        <taxon>Bivalvia</taxon>
        <taxon>Autobranchia</taxon>
        <taxon>Heteroconchia</taxon>
        <taxon>Euheterodonta</taxon>
        <taxon>Imparidentia</taxon>
        <taxon>Neoheterodontei</taxon>
        <taxon>Myida</taxon>
        <taxon>Myoidea</taxon>
        <taxon>Myidae</taxon>
        <taxon>Mya</taxon>
    </lineage>
</organism>
<proteinExistence type="predicted"/>
<name>A0ABY7FJ12_MYAAR</name>
<accession>A0ABY7FJ12</accession>
<feature type="transmembrane region" description="Helical" evidence="1">
    <location>
        <begin position="21"/>
        <end position="40"/>
    </location>
</feature>
<dbReference type="Proteomes" id="UP001164746">
    <property type="component" value="Chromosome 12"/>
</dbReference>
<keyword evidence="1" id="KW-1133">Transmembrane helix</keyword>
<feature type="transmembrane region" description="Helical" evidence="1">
    <location>
        <begin position="158"/>
        <end position="179"/>
    </location>
</feature>
<sequence>MRVKTNAKIFKFKLACFSTKHIAYIVHVGVVGIRVVFGVVRVNVIDVRVDVIFGRVGVCGLRVGVGHVGVEEGHAGVNVGRVGVTVVLVGVGFFPCQCQLRKCWFLTLSLSSVVGKKTVGRIRVDVDINPYQAYIFVTNSCCSFMSYPHMTAWPGSDIFTMKVLAILALFCAIVACQAYPKKGYGGDYDDGDKRDYDDGHGSGYKGGYVGGYKGDTDDGYASAYPGGYGHKYGYGNDDYDDGKYNEYKTGYGGGNRGGIGGYGGGHGGIGGEYGGYHAK</sequence>
<keyword evidence="1" id="KW-0472">Membrane</keyword>
<dbReference type="EMBL" id="CP111023">
    <property type="protein sequence ID" value="WAR21314.1"/>
    <property type="molecule type" value="Genomic_DNA"/>
</dbReference>